<accession>A0A7V7S5L9</accession>
<dbReference type="AlphaFoldDB" id="A0A7V7S5L9"/>
<comment type="caution">
    <text evidence="1">The sequence shown here is derived from an EMBL/GenBank/DDBJ whole genome shotgun (WGS) entry which is preliminary data.</text>
</comment>
<evidence type="ECO:0000313" key="2">
    <source>
        <dbReference type="Proteomes" id="UP000470409"/>
    </source>
</evidence>
<dbReference type="EMBL" id="WBPG01000026">
    <property type="protein sequence ID" value="KAB2441656.1"/>
    <property type="molecule type" value="Genomic_DNA"/>
</dbReference>
<name>A0A7V7S5L9_9BACI</name>
<dbReference type="Proteomes" id="UP000470409">
    <property type="component" value="Unassembled WGS sequence"/>
</dbReference>
<organism evidence="1 2">
    <name type="scientific">Bacillus luti</name>
    <dbReference type="NCBI Taxonomy" id="2026191"/>
    <lineage>
        <taxon>Bacteria</taxon>
        <taxon>Bacillati</taxon>
        <taxon>Bacillota</taxon>
        <taxon>Bacilli</taxon>
        <taxon>Bacillales</taxon>
        <taxon>Bacillaceae</taxon>
        <taxon>Bacillus</taxon>
        <taxon>Bacillus cereus group</taxon>
    </lineage>
</organism>
<proteinExistence type="predicted"/>
<protein>
    <submittedName>
        <fullName evidence="1">Dihydrolipoyl dehydrogenase</fullName>
    </submittedName>
</protein>
<sequence>MERHEVFNNREYKGYYSLSNDIMEDLYEDEDEVLEWGDVINEYQPVITAKGLQLIRKEGFK</sequence>
<evidence type="ECO:0000313" key="1">
    <source>
        <dbReference type="EMBL" id="KAB2441656.1"/>
    </source>
</evidence>
<reference evidence="1 2" key="1">
    <citation type="submission" date="2019-10" db="EMBL/GenBank/DDBJ databases">
        <title>Bacillus from the desert of Cuatro Cinegas, Coahuila.</title>
        <authorList>
            <person name="Olmedo-Alvarez G."/>
            <person name="Saldana S."/>
            <person name="Barcelo D."/>
        </authorList>
    </citation>
    <scope>NUCLEOTIDE SEQUENCE [LARGE SCALE GENOMIC DNA]</scope>
    <source>
        <strain evidence="1 2">CH155b_5T</strain>
    </source>
</reference>
<gene>
    <name evidence="1" type="ORF">F8163_21595</name>
</gene>